<keyword evidence="8" id="KW-0547">Nucleotide-binding</keyword>
<evidence type="ECO:0000259" key="6">
    <source>
        <dbReference type="Pfam" id="PF02687"/>
    </source>
</evidence>
<dbReference type="OrthoDB" id="8735006at2"/>
<dbReference type="PATRIC" id="fig|1440763.5.peg.4204"/>
<dbReference type="GO" id="GO:0022857">
    <property type="term" value="F:transmembrane transporter activity"/>
    <property type="evidence" value="ECO:0007669"/>
    <property type="project" value="TreeGrafter"/>
</dbReference>
<evidence type="ECO:0000256" key="2">
    <source>
        <dbReference type="ARBA" id="ARBA00022475"/>
    </source>
</evidence>
<gene>
    <name evidence="8" type="ORF">BJI69_05705</name>
</gene>
<dbReference type="GO" id="GO:0005886">
    <property type="term" value="C:plasma membrane"/>
    <property type="evidence" value="ECO:0007669"/>
    <property type="project" value="UniProtKB-SubCell"/>
</dbReference>
<dbReference type="InterPro" id="IPR050250">
    <property type="entry name" value="Macrolide_Exporter_MacB"/>
</dbReference>
<sequence>MIGYYVELAVHSLRRNKVLTALMVLAIAVGIGASMTTLTIMHLLSGDPLHGRSGQIFYPQLDANPDSKGRQPYDMLDYPSATALWNAHRADRQALVVNSPIKLLAPGTRLPPLMQPMLSTTADFFPMFAVPFRFGRSWSAEDDAAHARVAVISADLNDRLFAGENSVGRTLRLKNSDVRIVGVLAPWRPSPLFYDVRGGRFASGDTASFYGKPEGVITPFSTALEINDGNFQPFTCWSVPATPGHLQNASCVWIALWVQLGDAAKVAAYRQFLDGYVAQQHALGRLTRTDNTRMRSLTEWLDFNGVVPSDVKLQTSLAFAFLAICLCNVVGLLLAKFLRRGGEIGLRRAMGATRRAVFMQCLVEAGVIGVLGGIGGLFLTVLGLWLVRRQPLPYADVVHLDVSMFLVTFLISVGASLLAGLLPAARASLVEPALQLKVL</sequence>
<dbReference type="Pfam" id="PF12704">
    <property type="entry name" value="MacB_PCD"/>
    <property type="match status" value="1"/>
</dbReference>
<dbReference type="PANTHER" id="PTHR30572">
    <property type="entry name" value="MEMBRANE COMPONENT OF TRANSPORTER-RELATED"/>
    <property type="match status" value="1"/>
</dbReference>
<proteinExistence type="predicted"/>
<dbReference type="PANTHER" id="PTHR30572:SF18">
    <property type="entry name" value="ABC-TYPE MACROLIDE FAMILY EXPORT SYSTEM PERMEASE COMPONENT 2"/>
    <property type="match status" value="1"/>
</dbReference>
<dbReference type="STRING" id="1440763.BJI69_05705"/>
<feature type="domain" description="MacB-like periplasmic core" evidence="7">
    <location>
        <begin position="20"/>
        <end position="268"/>
    </location>
</feature>
<evidence type="ECO:0000259" key="7">
    <source>
        <dbReference type="Pfam" id="PF12704"/>
    </source>
</evidence>
<keyword evidence="2" id="KW-1003">Cell membrane</keyword>
<keyword evidence="3" id="KW-0812">Transmembrane</keyword>
<evidence type="ECO:0000256" key="4">
    <source>
        <dbReference type="ARBA" id="ARBA00022989"/>
    </source>
</evidence>
<keyword evidence="4" id="KW-1133">Transmembrane helix</keyword>
<comment type="subcellular location">
    <subcellularLocation>
        <location evidence="1">Cell membrane</location>
        <topology evidence="1">Multi-pass membrane protein</topology>
    </subcellularLocation>
</comment>
<evidence type="ECO:0000256" key="3">
    <source>
        <dbReference type="ARBA" id="ARBA00022692"/>
    </source>
</evidence>
<evidence type="ECO:0000313" key="9">
    <source>
        <dbReference type="Proteomes" id="UP000182987"/>
    </source>
</evidence>
<accession>A0A0G9GZG1</accession>
<evidence type="ECO:0000256" key="5">
    <source>
        <dbReference type="ARBA" id="ARBA00023136"/>
    </source>
</evidence>
<dbReference type="EMBL" id="CP017480">
    <property type="protein sequence ID" value="APG03462.1"/>
    <property type="molecule type" value="Genomic_DNA"/>
</dbReference>
<dbReference type="AlphaFoldDB" id="A0A0G9GZG1"/>
<keyword evidence="8" id="KW-0067">ATP-binding</keyword>
<organism evidence="8 9">
    <name type="scientific">Luteibacter rhizovicinus DSM 16549</name>
    <dbReference type="NCBI Taxonomy" id="1440763"/>
    <lineage>
        <taxon>Bacteria</taxon>
        <taxon>Pseudomonadati</taxon>
        <taxon>Pseudomonadota</taxon>
        <taxon>Gammaproteobacteria</taxon>
        <taxon>Lysobacterales</taxon>
        <taxon>Rhodanobacteraceae</taxon>
        <taxon>Luteibacter</taxon>
    </lineage>
</organism>
<dbReference type="InterPro" id="IPR003838">
    <property type="entry name" value="ABC3_permease_C"/>
</dbReference>
<feature type="domain" description="ABC3 transporter permease C-terminal" evidence="6">
    <location>
        <begin position="317"/>
        <end position="427"/>
    </location>
</feature>
<name>A0A0G9GZG1_9GAMM</name>
<dbReference type="Pfam" id="PF02687">
    <property type="entry name" value="FtsX"/>
    <property type="match status" value="1"/>
</dbReference>
<protein>
    <submittedName>
        <fullName evidence="8">ABC transporter ATP-binding protein</fullName>
    </submittedName>
</protein>
<evidence type="ECO:0000313" key="8">
    <source>
        <dbReference type="EMBL" id="APG03462.1"/>
    </source>
</evidence>
<evidence type="ECO:0000256" key="1">
    <source>
        <dbReference type="ARBA" id="ARBA00004651"/>
    </source>
</evidence>
<dbReference type="RefSeq" id="WP_046969541.1">
    <property type="nucleotide sequence ID" value="NZ_CP017480.1"/>
</dbReference>
<dbReference type="InterPro" id="IPR025857">
    <property type="entry name" value="MacB_PCD"/>
</dbReference>
<dbReference type="GO" id="GO:0005524">
    <property type="term" value="F:ATP binding"/>
    <property type="evidence" value="ECO:0007669"/>
    <property type="project" value="UniProtKB-KW"/>
</dbReference>
<keyword evidence="9" id="KW-1185">Reference proteome</keyword>
<dbReference type="KEGG" id="lrz:BJI69_05705"/>
<reference evidence="9" key="1">
    <citation type="submission" date="2016-09" db="EMBL/GenBank/DDBJ databases">
        <authorList>
            <person name="Lysoe E."/>
        </authorList>
    </citation>
    <scope>NUCLEOTIDE SEQUENCE [LARGE SCALE GENOMIC DNA]</scope>
    <source>
        <strain evidence="9">LJ96T</strain>
    </source>
</reference>
<keyword evidence="5" id="KW-0472">Membrane</keyword>
<dbReference type="Proteomes" id="UP000182987">
    <property type="component" value="Chromosome"/>
</dbReference>